<feature type="compositionally biased region" description="Low complexity" evidence="1">
    <location>
        <begin position="405"/>
        <end position="415"/>
    </location>
</feature>
<accession>A0ABR0B9C0</accession>
<feature type="compositionally biased region" description="Basic and acidic residues" evidence="1">
    <location>
        <begin position="442"/>
        <end position="453"/>
    </location>
</feature>
<feature type="region of interest" description="Disordered" evidence="1">
    <location>
        <begin position="405"/>
        <end position="457"/>
    </location>
</feature>
<dbReference type="Proteomes" id="UP001234178">
    <property type="component" value="Unassembled WGS sequence"/>
</dbReference>
<evidence type="ECO:0000313" key="3">
    <source>
        <dbReference type="Proteomes" id="UP001234178"/>
    </source>
</evidence>
<evidence type="ECO:0000313" key="2">
    <source>
        <dbReference type="EMBL" id="KAK4045173.1"/>
    </source>
</evidence>
<gene>
    <name evidence="2" type="ORF">OUZ56_032581</name>
</gene>
<dbReference type="EMBL" id="JAOYFB010000041">
    <property type="protein sequence ID" value="KAK4045173.1"/>
    <property type="molecule type" value="Genomic_DNA"/>
</dbReference>
<comment type="caution">
    <text evidence="2">The sequence shown here is derived from an EMBL/GenBank/DDBJ whole genome shotgun (WGS) entry which is preliminary data.</text>
</comment>
<feature type="compositionally biased region" description="Low complexity" evidence="1">
    <location>
        <begin position="383"/>
        <end position="393"/>
    </location>
</feature>
<protein>
    <submittedName>
        <fullName evidence="2">Uncharacterized protein</fullName>
    </submittedName>
</protein>
<evidence type="ECO:0000256" key="1">
    <source>
        <dbReference type="SAM" id="MobiDB-lite"/>
    </source>
</evidence>
<keyword evidence="3" id="KW-1185">Reference proteome</keyword>
<reference evidence="2 3" key="1">
    <citation type="journal article" date="2023" name="Nucleic Acids Res.">
        <title>The hologenome of Daphnia magna reveals possible DNA methylation and microbiome-mediated evolution of the host genome.</title>
        <authorList>
            <person name="Chaturvedi A."/>
            <person name="Li X."/>
            <person name="Dhandapani V."/>
            <person name="Marshall H."/>
            <person name="Kissane S."/>
            <person name="Cuenca-Cambronero M."/>
            <person name="Asole G."/>
            <person name="Calvet F."/>
            <person name="Ruiz-Romero M."/>
            <person name="Marangio P."/>
            <person name="Guigo R."/>
            <person name="Rago D."/>
            <person name="Mirbahai L."/>
            <person name="Eastwood N."/>
            <person name="Colbourne J.K."/>
            <person name="Zhou J."/>
            <person name="Mallon E."/>
            <person name="Orsini L."/>
        </authorList>
    </citation>
    <scope>NUCLEOTIDE SEQUENCE [LARGE SCALE GENOMIC DNA]</scope>
    <source>
        <strain evidence="2">LRV0_1</strain>
    </source>
</reference>
<organism evidence="2 3">
    <name type="scientific">Daphnia magna</name>
    <dbReference type="NCBI Taxonomy" id="35525"/>
    <lineage>
        <taxon>Eukaryota</taxon>
        <taxon>Metazoa</taxon>
        <taxon>Ecdysozoa</taxon>
        <taxon>Arthropoda</taxon>
        <taxon>Crustacea</taxon>
        <taxon>Branchiopoda</taxon>
        <taxon>Diplostraca</taxon>
        <taxon>Cladocera</taxon>
        <taxon>Anomopoda</taxon>
        <taxon>Daphniidae</taxon>
        <taxon>Daphnia</taxon>
    </lineage>
</organism>
<sequence>MAALLKPSKAAHISVKDQAWISTETLKNDALTPIVGRERTGPVKAGPPSLATPLSANSLAFANGRAQRLRRTVHNTRAYETDDHRLGGSRAPATDGLEVERCLAQAIAQAASCHDWRALLPGVAAIPLASPERVDEVARRALAAATIEREVWGFRDVATARATRLGDAVGARAALEAGEAALRAPAARGYEWVLLGQGFVEPLQDEAGMRRCLEAGRDAARAQEDADDLCGVATEWARRLGREGIALLREAEGRASEGAASPWTLANAWRSLGDDEAVHRVLTTALQRATSVAQALHVASAWASHRERGDALTAGAPARDEPVARALAHAQALATTADEWLKIGEAASDAGLGEEVVRPAVARAKPWLGTRRSEAACPPPTAPGSATATPRPAWGRAAFARSSFARAYEPSPAGRAPRRPPEHRERRLRNGRGEAPLRAPRPLRDRAHPEDLRLGAPRGPRAHALVLRRDRKPPGAGALLHAPLHRPRGARRARHERPHLGGELPRARRGREPARGAILRLARRDRGNRRGDDADDGPEHPIALLLLFLLRAATAPDDARLGALAALLTERSTDPLEAVAASMAASLSSALWTDLTDRILAPLKGRSLPATQVLEALGR</sequence>
<name>A0ABR0B9C0_9CRUS</name>
<feature type="region of interest" description="Disordered" evidence="1">
    <location>
        <begin position="371"/>
        <end position="393"/>
    </location>
</feature>
<proteinExistence type="predicted"/>